<keyword evidence="6" id="KW-0963">Cytoplasm</keyword>
<keyword evidence="9" id="KW-0413">Isomerase</keyword>
<dbReference type="GO" id="GO:0006013">
    <property type="term" value="P:mannose metabolic process"/>
    <property type="evidence" value="ECO:0007669"/>
    <property type="project" value="TreeGrafter"/>
</dbReference>
<gene>
    <name evidence="13" type="ORF">A3B25_00815</name>
</gene>
<evidence type="ECO:0000256" key="11">
    <source>
        <dbReference type="PIRSR" id="PIRSR605002-2"/>
    </source>
</evidence>
<accession>A0A1G2GRA3</accession>
<dbReference type="InterPro" id="IPR043169">
    <property type="entry name" value="PMM_cap"/>
</dbReference>
<comment type="similarity">
    <text evidence="3">Belongs to the eukaryotic PMM family.</text>
</comment>
<feature type="binding site" evidence="12">
    <location>
        <position position="18"/>
    </location>
    <ligand>
        <name>Mg(2+)</name>
        <dbReference type="ChEBI" id="CHEBI:18420"/>
        <label>1</label>
    </ligand>
</feature>
<keyword evidence="7 12" id="KW-0479">Metal-binding</keyword>
<comment type="pathway">
    <text evidence="2">Nucleotide-sugar biosynthesis; GDP-alpha-D-mannose biosynthesis; alpha-D-mannose 1-phosphate from D-fructose 6-phosphate: step 2/2.</text>
</comment>
<feature type="binding site" evidence="11">
    <location>
        <position position="198"/>
    </location>
    <ligand>
        <name>alpha-D-mannose 1-phosphate</name>
        <dbReference type="ChEBI" id="CHEBI:58409"/>
    </ligand>
</feature>
<feature type="binding site" evidence="12">
    <location>
        <position position="20"/>
    </location>
    <ligand>
        <name>Mg(2+)</name>
        <dbReference type="ChEBI" id="CHEBI:18420"/>
        <label>1</label>
    </ligand>
</feature>
<dbReference type="Gene3D" id="3.40.50.1000">
    <property type="entry name" value="HAD superfamily/HAD-like"/>
    <property type="match status" value="1"/>
</dbReference>
<dbReference type="EMBL" id="MHNW01000040">
    <property type="protein sequence ID" value="OGZ52722.1"/>
    <property type="molecule type" value="Genomic_DNA"/>
</dbReference>
<proteinExistence type="inferred from homology"/>
<feature type="binding site" evidence="12">
    <location>
        <position position="229"/>
    </location>
    <ligand>
        <name>Mg(2+)</name>
        <dbReference type="ChEBI" id="CHEBI:18420"/>
        <label>1</label>
    </ligand>
</feature>
<dbReference type="Pfam" id="PF03332">
    <property type="entry name" value="PMM"/>
    <property type="match status" value="1"/>
</dbReference>
<evidence type="ECO:0000313" key="13">
    <source>
        <dbReference type="EMBL" id="OGZ52722.1"/>
    </source>
</evidence>
<dbReference type="InterPro" id="IPR005002">
    <property type="entry name" value="PMM"/>
</dbReference>
<dbReference type="EC" id="5.4.2.8" evidence="5"/>
<dbReference type="GO" id="GO:0004615">
    <property type="term" value="F:phosphomannomutase activity"/>
    <property type="evidence" value="ECO:0007669"/>
    <property type="project" value="UniProtKB-EC"/>
</dbReference>
<dbReference type="InterPro" id="IPR006379">
    <property type="entry name" value="HAD-SF_hydro_IIB"/>
</dbReference>
<comment type="subunit">
    <text evidence="4">Homodimer.</text>
</comment>
<evidence type="ECO:0000313" key="14">
    <source>
        <dbReference type="Proteomes" id="UP000179106"/>
    </source>
</evidence>
<dbReference type="InterPro" id="IPR023214">
    <property type="entry name" value="HAD_sf"/>
</dbReference>
<dbReference type="SUPFAM" id="SSF56784">
    <property type="entry name" value="HAD-like"/>
    <property type="match status" value="1"/>
</dbReference>
<evidence type="ECO:0000256" key="8">
    <source>
        <dbReference type="ARBA" id="ARBA00022842"/>
    </source>
</evidence>
<evidence type="ECO:0000256" key="1">
    <source>
        <dbReference type="ARBA" id="ARBA00004496"/>
    </source>
</evidence>
<feature type="binding site" evidence="11">
    <location>
        <position position="196"/>
    </location>
    <ligand>
        <name>alpha-D-mannose 1-phosphate</name>
        <dbReference type="ChEBI" id="CHEBI:58409"/>
    </ligand>
</feature>
<dbReference type="GO" id="GO:0046872">
    <property type="term" value="F:metal ion binding"/>
    <property type="evidence" value="ECO:0007669"/>
    <property type="project" value="UniProtKB-KW"/>
</dbReference>
<dbReference type="GO" id="GO:0016791">
    <property type="term" value="F:phosphatase activity"/>
    <property type="evidence" value="ECO:0007669"/>
    <property type="project" value="UniProtKB-ARBA"/>
</dbReference>
<organism evidence="13 14">
    <name type="scientific">Candidatus Ryanbacteria bacterium RIFCSPLOWO2_01_FULL_48_26</name>
    <dbReference type="NCBI Taxonomy" id="1802126"/>
    <lineage>
        <taxon>Bacteria</taxon>
        <taxon>Candidatus Ryaniibacteriota</taxon>
    </lineage>
</organism>
<evidence type="ECO:0000256" key="4">
    <source>
        <dbReference type="ARBA" id="ARBA00011738"/>
    </source>
</evidence>
<name>A0A1G2GRA3_9BACT</name>
<protein>
    <recommendedName>
        <fullName evidence="5">phosphomannomutase</fullName>
        <ecNumber evidence="5">5.4.2.8</ecNumber>
    </recommendedName>
</protein>
<feature type="active site" description="Nucleophile" evidence="10">
    <location>
        <position position="18"/>
    </location>
</feature>
<dbReference type="Proteomes" id="UP000179106">
    <property type="component" value="Unassembled WGS sequence"/>
</dbReference>
<dbReference type="PANTHER" id="PTHR10466">
    <property type="entry name" value="PHOSPHOMANNOMUTASE"/>
    <property type="match status" value="1"/>
</dbReference>
<feature type="binding site" evidence="11">
    <location>
        <position position="137"/>
    </location>
    <ligand>
        <name>alpha-D-mannose 1-phosphate</name>
        <dbReference type="ChEBI" id="CHEBI:58409"/>
    </ligand>
</feature>
<dbReference type="GO" id="GO:0006487">
    <property type="term" value="P:protein N-linked glycosylation"/>
    <property type="evidence" value="ECO:0007669"/>
    <property type="project" value="TreeGrafter"/>
</dbReference>
<dbReference type="InterPro" id="IPR036412">
    <property type="entry name" value="HAD-like_sf"/>
</dbReference>
<evidence type="ECO:0000256" key="5">
    <source>
        <dbReference type="ARBA" id="ARBA00012730"/>
    </source>
</evidence>
<evidence type="ECO:0000256" key="6">
    <source>
        <dbReference type="ARBA" id="ARBA00022490"/>
    </source>
</evidence>
<dbReference type="STRING" id="1802126.A3B25_00815"/>
<evidence type="ECO:0000256" key="2">
    <source>
        <dbReference type="ARBA" id="ARBA00004699"/>
    </source>
</evidence>
<sequence length="266" mass="30518">MKKLSQKIFAGKELFVFDLDGTLAPSKSIADFEMIKLLLRLLEKKRVAVIGGGKYELFKEQLIQRLPRKDERLERFFLFPTSSTAFYRFRRGKWICVYSHGLSARERKKIKTAFIAAFKEIAYEPPARTYGPVIEDRGTQITFSALGQEIIRELGVRRGLALKEEWNKRHDIRPELMKALKRLLPTFEVRQGGLSSVDVTRKGIDKAYGIRRIEKTLGVSKKKMLFVGDAIFPGGNDYAVVRAGVDYVRVDNPEDTKQVIRMALKD</sequence>
<dbReference type="UniPathway" id="UPA00126">
    <property type="reaction ID" value="UER00424"/>
</dbReference>
<dbReference type="GO" id="GO:0005829">
    <property type="term" value="C:cytosol"/>
    <property type="evidence" value="ECO:0007669"/>
    <property type="project" value="TreeGrafter"/>
</dbReference>
<dbReference type="PANTHER" id="PTHR10466:SF0">
    <property type="entry name" value="PHOSPHOMANNOMUTASE"/>
    <property type="match status" value="1"/>
</dbReference>
<evidence type="ECO:0000256" key="10">
    <source>
        <dbReference type="PIRSR" id="PIRSR605002-1"/>
    </source>
</evidence>
<feature type="active site" description="Proton donor/acceptor" evidence="10">
    <location>
        <position position="20"/>
    </location>
</feature>
<dbReference type="AlphaFoldDB" id="A0A1G2GRA3"/>
<evidence type="ECO:0000256" key="3">
    <source>
        <dbReference type="ARBA" id="ARBA00009736"/>
    </source>
</evidence>
<evidence type="ECO:0000256" key="7">
    <source>
        <dbReference type="ARBA" id="ARBA00022723"/>
    </source>
</evidence>
<dbReference type="GO" id="GO:0009298">
    <property type="term" value="P:GDP-mannose biosynthetic process"/>
    <property type="evidence" value="ECO:0007669"/>
    <property type="project" value="UniProtKB-UniPathway"/>
</dbReference>
<reference evidence="13 14" key="1">
    <citation type="journal article" date="2016" name="Nat. Commun.">
        <title>Thousands of microbial genomes shed light on interconnected biogeochemical processes in an aquifer system.</title>
        <authorList>
            <person name="Anantharaman K."/>
            <person name="Brown C.T."/>
            <person name="Hug L.A."/>
            <person name="Sharon I."/>
            <person name="Castelle C.J."/>
            <person name="Probst A.J."/>
            <person name="Thomas B.C."/>
            <person name="Singh A."/>
            <person name="Wilkins M.J."/>
            <person name="Karaoz U."/>
            <person name="Brodie E.L."/>
            <person name="Williams K.H."/>
            <person name="Hubbard S.S."/>
            <person name="Banfield J.F."/>
        </authorList>
    </citation>
    <scope>NUCLEOTIDE SEQUENCE [LARGE SCALE GENOMIC DNA]</scope>
</reference>
<dbReference type="NCBIfam" id="TIGR01484">
    <property type="entry name" value="HAD-SF-IIB"/>
    <property type="match status" value="1"/>
</dbReference>
<comment type="subcellular location">
    <subcellularLocation>
        <location evidence="1">Cytoplasm</location>
    </subcellularLocation>
</comment>
<evidence type="ECO:0000256" key="9">
    <source>
        <dbReference type="ARBA" id="ARBA00023235"/>
    </source>
</evidence>
<comment type="cofactor">
    <cofactor evidence="12">
        <name>Mg(2+)</name>
        <dbReference type="ChEBI" id="CHEBI:18420"/>
    </cofactor>
</comment>
<evidence type="ECO:0000256" key="12">
    <source>
        <dbReference type="PIRSR" id="PIRSR605002-3"/>
    </source>
</evidence>
<keyword evidence="8 12" id="KW-0460">Magnesium</keyword>
<dbReference type="Gene3D" id="3.30.1240.20">
    <property type="match status" value="1"/>
</dbReference>
<feature type="binding site" evidence="11">
    <location>
        <position position="157"/>
    </location>
    <ligand>
        <name>alpha-D-mannose 1-phosphate</name>
        <dbReference type="ChEBI" id="CHEBI:58409"/>
    </ligand>
</feature>
<comment type="caution">
    <text evidence="13">The sequence shown here is derived from an EMBL/GenBank/DDBJ whole genome shotgun (WGS) entry which is preliminary data.</text>
</comment>